<evidence type="ECO:0000256" key="5">
    <source>
        <dbReference type="ARBA" id="ARBA00022723"/>
    </source>
</evidence>
<dbReference type="AlphaFoldDB" id="A0A5C7I0D9"/>
<comment type="cofactor">
    <cofactor evidence="8">
        <name>heme</name>
        <dbReference type="ChEBI" id="CHEBI:30413"/>
    </cofactor>
</comment>
<protein>
    <recommendedName>
        <fullName evidence="12">Cytochrome P450</fullName>
    </recommendedName>
</protein>
<comment type="pathway">
    <text evidence="2">Secondary metabolite biosynthesis; terpenoid biosynthesis.</text>
</comment>
<gene>
    <name evidence="10" type="ORF">EZV62_009795</name>
</gene>
<dbReference type="GO" id="GO:0005506">
    <property type="term" value="F:iron ion binding"/>
    <property type="evidence" value="ECO:0007669"/>
    <property type="project" value="InterPro"/>
</dbReference>
<evidence type="ECO:0000256" key="2">
    <source>
        <dbReference type="ARBA" id="ARBA00004721"/>
    </source>
</evidence>
<dbReference type="Proteomes" id="UP000323000">
    <property type="component" value="Chromosome 4"/>
</dbReference>
<evidence type="ECO:0000256" key="4">
    <source>
        <dbReference type="ARBA" id="ARBA00022692"/>
    </source>
</evidence>
<comment type="caution">
    <text evidence="10">The sequence shown here is derived from an EMBL/GenBank/DDBJ whole genome shotgun (WGS) entry which is preliminary data.</text>
</comment>
<evidence type="ECO:0000256" key="9">
    <source>
        <dbReference type="RuleBase" id="RU000461"/>
    </source>
</evidence>
<dbReference type="GO" id="GO:0010268">
    <property type="term" value="P:brassinosteroid homeostasis"/>
    <property type="evidence" value="ECO:0007669"/>
    <property type="project" value="TreeGrafter"/>
</dbReference>
<dbReference type="InterPro" id="IPR036396">
    <property type="entry name" value="Cyt_P450_sf"/>
</dbReference>
<keyword evidence="11" id="KW-1185">Reference proteome</keyword>
<evidence type="ECO:0000256" key="6">
    <source>
        <dbReference type="ARBA" id="ARBA00022989"/>
    </source>
</evidence>
<dbReference type="InterPro" id="IPR001128">
    <property type="entry name" value="Cyt_P450"/>
</dbReference>
<dbReference type="GO" id="GO:0016020">
    <property type="term" value="C:membrane"/>
    <property type="evidence" value="ECO:0007669"/>
    <property type="project" value="UniProtKB-SubCell"/>
</dbReference>
<dbReference type="PROSITE" id="PS00086">
    <property type="entry name" value="CYTOCHROME_P450"/>
    <property type="match status" value="1"/>
</dbReference>
<accession>A0A5C7I0D9</accession>
<dbReference type="GO" id="GO:0016125">
    <property type="term" value="P:sterol metabolic process"/>
    <property type="evidence" value="ECO:0007669"/>
    <property type="project" value="TreeGrafter"/>
</dbReference>
<reference evidence="11" key="1">
    <citation type="journal article" date="2019" name="Gigascience">
        <title>De novo genome assembly of the endangered Acer yangbiense, a plant species with extremely small populations endemic to Yunnan Province, China.</title>
        <authorList>
            <person name="Yang J."/>
            <person name="Wariss H.M."/>
            <person name="Tao L."/>
            <person name="Zhang R."/>
            <person name="Yun Q."/>
            <person name="Hollingsworth P."/>
            <person name="Dao Z."/>
            <person name="Luo G."/>
            <person name="Guo H."/>
            <person name="Ma Y."/>
            <person name="Sun W."/>
        </authorList>
    </citation>
    <scope>NUCLEOTIDE SEQUENCE [LARGE SCALE GENOMIC DNA]</scope>
    <source>
        <strain evidence="11">cv. Malutang</strain>
    </source>
</reference>
<dbReference type="GO" id="GO:0004497">
    <property type="term" value="F:monooxygenase activity"/>
    <property type="evidence" value="ECO:0007669"/>
    <property type="project" value="UniProtKB-KW"/>
</dbReference>
<keyword evidence="9" id="KW-0560">Oxidoreductase</keyword>
<evidence type="ECO:0000313" key="10">
    <source>
        <dbReference type="EMBL" id="TXG62801.1"/>
    </source>
</evidence>
<dbReference type="PRINTS" id="PR00463">
    <property type="entry name" value="EP450I"/>
</dbReference>
<evidence type="ECO:0000256" key="3">
    <source>
        <dbReference type="ARBA" id="ARBA00010617"/>
    </source>
</evidence>
<keyword evidence="6" id="KW-0472">Membrane</keyword>
<dbReference type="GO" id="GO:0020037">
    <property type="term" value="F:heme binding"/>
    <property type="evidence" value="ECO:0007669"/>
    <property type="project" value="InterPro"/>
</dbReference>
<keyword evidence="9" id="KW-0503">Monooxygenase</keyword>
<dbReference type="GO" id="GO:0016705">
    <property type="term" value="F:oxidoreductase activity, acting on paired donors, with incorporation or reduction of molecular oxygen"/>
    <property type="evidence" value="ECO:0007669"/>
    <property type="project" value="InterPro"/>
</dbReference>
<dbReference type="InterPro" id="IPR002401">
    <property type="entry name" value="Cyt_P450_E_grp-I"/>
</dbReference>
<dbReference type="Pfam" id="PF00067">
    <property type="entry name" value="p450"/>
    <property type="match status" value="1"/>
</dbReference>
<dbReference type="PANTHER" id="PTHR24286">
    <property type="entry name" value="CYTOCHROME P450 26"/>
    <property type="match status" value="1"/>
</dbReference>
<evidence type="ECO:0000256" key="1">
    <source>
        <dbReference type="ARBA" id="ARBA00004167"/>
    </source>
</evidence>
<keyword evidence="4" id="KW-0812">Transmembrane</keyword>
<keyword evidence="6" id="KW-1133">Transmembrane helix</keyword>
<dbReference type="GO" id="GO:0016132">
    <property type="term" value="P:brassinosteroid biosynthetic process"/>
    <property type="evidence" value="ECO:0007669"/>
    <property type="project" value="TreeGrafter"/>
</dbReference>
<evidence type="ECO:0000313" key="11">
    <source>
        <dbReference type="Proteomes" id="UP000323000"/>
    </source>
</evidence>
<proteinExistence type="inferred from homology"/>
<keyword evidence="7 8" id="KW-0408">Iron</keyword>
<dbReference type="EMBL" id="VAHF01000004">
    <property type="protein sequence ID" value="TXG62801.1"/>
    <property type="molecule type" value="Genomic_DNA"/>
</dbReference>
<dbReference type="Gene3D" id="1.10.630.10">
    <property type="entry name" value="Cytochrome P450"/>
    <property type="match status" value="1"/>
</dbReference>
<dbReference type="InterPro" id="IPR017972">
    <property type="entry name" value="Cyt_P450_CS"/>
</dbReference>
<feature type="binding site" description="axial binding residue" evidence="8">
    <location>
        <position position="177"/>
    </location>
    <ligand>
        <name>heme</name>
        <dbReference type="ChEBI" id="CHEBI:30413"/>
    </ligand>
    <ligandPart>
        <name>Fe</name>
        <dbReference type="ChEBI" id="CHEBI:18248"/>
    </ligandPart>
</feature>
<keyword evidence="8 9" id="KW-0349">Heme</keyword>
<organism evidence="10 11">
    <name type="scientific">Acer yangbiense</name>
    <dbReference type="NCBI Taxonomy" id="1000413"/>
    <lineage>
        <taxon>Eukaryota</taxon>
        <taxon>Viridiplantae</taxon>
        <taxon>Streptophyta</taxon>
        <taxon>Embryophyta</taxon>
        <taxon>Tracheophyta</taxon>
        <taxon>Spermatophyta</taxon>
        <taxon>Magnoliopsida</taxon>
        <taxon>eudicotyledons</taxon>
        <taxon>Gunneridae</taxon>
        <taxon>Pentapetalae</taxon>
        <taxon>rosids</taxon>
        <taxon>malvids</taxon>
        <taxon>Sapindales</taxon>
        <taxon>Sapindaceae</taxon>
        <taxon>Hippocastanoideae</taxon>
        <taxon>Acereae</taxon>
        <taxon>Acer</taxon>
    </lineage>
</organism>
<dbReference type="PANTHER" id="PTHR24286:SF185">
    <property type="entry name" value="CYTOCHROME P450 87A3-LIKE"/>
    <property type="match status" value="1"/>
</dbReference>
<dbReference type="OrthoDB" id="1372046at2759"/>
<evidence type="ECO:0008006" key="12">
    <source>
        <dbReference type="Google" id="ProtNLM"/>
    </source>
</evidence>
<evidence type="ECO:0000256" key="7">
    <source>
        <dbReference type="ARBA" id="ARBA00023004"/>
    </source>
</evidence>
<comment type="similarity">
    <text evidence="3 9">Belongs to the cytochrome P450 family.</text>
</comment>
<dbReference type="PRINTS" id="PR00385">
    <property type="entry name" value="P450"/>
</dbReference>
<keyword evidence="5 8" id="KW-0479">Metal-binding</keyword>
<evidence type="ECO:0000256" key="8">
    <source>
        <dbReference type="PIRSR" id="PIRSR602401-1"/>
    </source>
</evidence>
<dbReference type="SUPFAM" id="SSF48264">
    <property type="entry name" value="Cytochrome P450"/>
    <property type="match status" value="1"/>
</dbReference>
<sequence length="229" mass="26279">MPVNDFLDHIVEETKKEDTFLNDTNVVNLLFGLLLAGYESTSHAITLVTKFISEHPNVLAELTKEHEAILENRGLSENSDITWEEYKSMTFTHMVINETIRLSNMVPGIFRKVMKDMQINGYTIPKGWIIMAALPVVHLSADKYENPFVFNPWRWQGKELNAGSKTFMGFGIGVRLCVGAEFSKVQIAVYLHHLVTKYNWSVYKGGEIIRRPMNTFPNGIHIKIEEKYQ</sequence>
<name>A0A5C7I0D9_9ROSI</name>
<comment type="subcellular location">
    <subcellularLocation>
        <location evidence="1">Membrane</location>
        <topology evidence="1">Single-pass membrane protein</topology>
    </subcellularLocation>
</comment>